<dbReference type="EMBL" id="QWIN01000197">
    <property type="protein sequence ID" value="RMY56659.1"/>
    <property type="molecule type" value="Genomic_DNA"/>
</dbReference>
<evidence type="ECO:0000256" key="1">
    <source>
        <dbReference type="ARBA" id="ARBA00023002"/>
    </source>
</evidence>
<dbReference type="InterPro" id="IPR036291">
    <property type="entry name" value="NAD(P)-bd_dom_sf"/>
</dbReference>
<dbReference type="Proteomes" id="UP000270230">
    <property type="component" value="Unassembled WGS sequence"/>
</dbReference>
<accession>A0A3M7CX73</accession>
<gene>
    <name evidence="2" type="ORF">D0865_03532</name>
</gene>
<dbReference type="Pfam" id="PF00106">
    <property type="entry name" value="adh_short"/>
    <property type="match status" value="1"/>
</dbReference>
<organism evidence="2 3">
    <name type="scientific">Hortaea werneckii</name>
    <name type="common">Black yeast</name>
    <name type="synonym">Cladosporium werneckii</name>
    <dbReference type="NCBI Taxonomy" id="91943"/>
    <lineage>
        <taxon>Eukaryota</taxon>
        <taxon>Fungi</taxon>
        <taxon>Dikarya</taxon>
        <taxon>Ascomycota</taxon>
        <taxon>Pezizomycotina</taxon>
        <taxon>Dothideomycetes</taxon>
        <taxon>Dothideomycetidae</taxon>
        <taxon>Mycosphaerellales</taxon>
        <taxon>Teratosphaeriaceae</taxon>
        <taxon>Hortaea</taxon>
    </lineage>
</organism>
<evidence type="ECO:0008006" key="4">
    <source>
        <dbReference type="Google" id="ProtNLM"/>
    </source>
</evidence>
<comment type="caution">
    <text evidence="2">The sequence shown here is derived from an EMBL/GenBank/DDBJ whole genome shotgun (WGS) entry which is preliminary data.</text>
</comment>
<dbReference type="PANTHER" id="PTHR43157:SF31">
    <property type="entry name" value="PHOSPHATIDYLINOSITOL-GLYCAN BIOSYNTHESIS CLASS F PROTEIN"/>
    <property type="match status" value="1"/>
</dbReference>
<name>A0A3M7CX73_HORWE</name>
<dbReference type="Gene3D" id="3.40.50.720">
    <property type="entry name" value="NAD(P)-binding Rossmann-like Domain"/>
    <property type="match status" value="1"/>
</dbReference>
<evidence type="ECO:0000313" key="3">
    <source>
        <dbReference type="Proteomes" id="UP000270230"/>
    </source>
</evidence>
<protein>
    <recommendedName>
        <fullName evidence="4">NAD(P)-binding protein</fullName>
    </recommendedName>
</protein>
<proteinExistence type="predicted"/>
<dbReference type="SUPFAM" id="SSF51735">
    <property type="entry name" value="NAD(P)-binding Rossmann-fold domains"/>
    <property type="match status" value="1"/>
</dbReference>
<evidence type="ECO:0000313" key="2">
    <source>
        <dbReference type="EMBL" id="RMY56659.1"/>
    </source>
</evidence>
<dbReference type="AlphaFoldDB" id="A0A3M7CX73"/>
<sequence length="367" mass="40522">MSTSDILTGFLPHFFYSQFFITPTYPTQDCSGQTIIVTGSNTGLGKEAVRHFVRLNAEKVVIACRSTAKGEAAKQDVEASTGRKGVVDVWPLDLTDYESVKAFAQRAKGLARVDVALLNAGIIWLMDIIADTPEFATVAGNESTITVNVVSTFLLALLLLPKLQKSGNRFNTIPTLTVVSSEMHFVTSFPERNSPTIFKTLNEPEEARMAERYALSKLLEVLACREIARNHSVDQLKVTLNFVRCNPRIICCLSVSVLTFFNQVNPGWCISELVRYSVASFGSIAKTVLNLVMRVMCRTTEVGSRTLVHAGLSGPETHGKYMSNCRIEECAPLVQGKEGPEIQRRVWQELAEKLNEIEPGVTKVLES</sequence>
<reference evidence="2 3" key="1">
    <citation type="journal article" date="2018" name="BMC Genomics">
        <title>Genomic evidence for intraspecific hybridization in a clonal and extremely halotolerant yeast.</title>
        <authorList>
            <person name="Gostincar C."/>
            <person name="Stajich J.E."/>
            <person name="Zupancic J."/>
            <person name="Zalar P."/>
            <person name="Gunde-Cimerman N."/>
        </authorList>
    </citation>
    <scope>NUCLEOTIDE SEQUENCE [LARGE SCALE GENOMIC DNA]</scope>
    <source>
        <strain evidence="2 3">EXF-151</strain>
    </source>
</reference>
<dbReference type="OrthoDB" id="542013at2759"/>
<dbReference type="PANTHER" id="PTHR43157">
    <property type="entry name" value="PHOSPHATIDYLINOSITOL-GLYCAN BIOSYNTHESIS CLASS F PROTEIN-RELATED"/>
    <property type="match status" value="1"/>
</dbReference>
<dbReference type="InterPro" id="IPR002347">
    <property type="entry name" value="SDR_fam"/>
</dbReference>
<dbReference type="GO" id="GO:0016491">
    <property type="term" value="F:oxidoreductase activity"/>
    <property type="evidence" value="ECO:0007669"/>
    <property type="project" value="UniProtKB-KW"/>
</dbReference>
<keyword evidence="1" id="KW-0560">Oxidoreductase</keyword>